<sequence>MGIKFDKVNPDPFAMICPTQLVNSDEAGSIYLVMHKPGKENDSEIKRHESEKKTHYALAIDMTGSSNTDYFIATHYDLYVVSSTNYTTHVEFTFKELAWDHYSLIQKLGKIPIDDILRFHIPTHFAKHIEYRLINDVFNPLCEANKGPGWSSILNCQSFTRASIEHLGYEFPSTVHVISDCIPTLMDLYLQASLIKAKTNEKSTDKLSISSRNQKVTLTNTENNTKKKLPNKRTKTVSKTGQTRIATRSSQKSPLTPMNDENDNSFMSNIQSGFLQFVNQKKRQLTIYADENQPPNHEIHDIEHAKLIYETADGHTKLARAAATDAYLLANRNASNARYPITINKTYN</sequence>
<dbReference type="AlphaFoldDB" id="A0A816P4Q9"/>
<dbReference type="Proteomes" id="UP000663824">
    <property type="component" value="Unassembled WGS sequence"/>
</dbReference>
<proteinExistence type="predicted"/>
<feature type="compositionally biased region" description="Basic residues" evidence="1">
    <location>
        <begin position="226"/>
        <end position="236"/>
    </location>
</feature>
<evidence type="ECO:0000313" key="2">
    <source>
        <dbReference type="EMBL" id="CAF2043975.1"/>
    </source>
</evidence>
<feature type="compositionally biased region" description="Polar residues" evidence="1">
    <location>
        <begin position="237"/>
        <end position="256"/>
    </location>
</feature>
<organism evidence="2 3">
    <name type="scientific">Rotaria magnacalcarata</name>
    <dbReference type="NCBI Taxonomy" id="392030"/>
    <lineage>
        <taxon>Eukaryota</taxon>
        <taxon>Metazoa</taxon>
        <taxon>Spiralia</taxon>
        <taxon>Gnathifera</taxon>
        <taxon>Rotifera</taxon>
        <taxon>Eurotatoria</taxon>
        <taxon>Bdelloidea</taxon>
        <taxon>Philodinida</taxon>
        <taxon>Philodinidae</taxon>
        <taxon>Rotaria</taxon>
    </lineage>
</organism>
<gene>
    <name evidence="2" type="ORF">MBJ925_LOCUS11832</name>
</gene>
<comment type="caution">
    <text evidence="2">The sequence shown here is derived from an EMBL/GenBank/DDBJ whole genome shotgun (WGS) entry which is preliminary data.</text>
</comment>
<reference evidence="2" key="1">
    <citation type="submission" date="2021-02" db="EMBL/GenBank/DDBJ databases">
        <authorList>
            <person name="Nowell W R."/>
        </authorList>
    </citation>
    <scope>NUCLEOTIDE SEQUENCE</scope>
</reference>
<accession>A0A816P4Q9</accession>
<protein>
    <submittedName>
        <fullName evidence="2">Uncharacterized protein</fullName>
    </submittedName>
</protein>
<name>A0A816P4Q9_9BILA</name>
<evidence type="ECO:0000256" key="1">
    <source>
        <dbReference type="SAM" id="MobiDB-lite"/>
    </source>
</evidence>
<feature type="region of interest" description="Disordered" evidence="1">
    <location>
        <begin position="217"/>
        <end position="258"/>
    </location>
</feature>
<dbReference type="EMBL" id="CAJNRE010005356">
    <property type="protein sequence ID" value="CAF2043975.1"/>
    <property type="molecule type" value="Genomic_DNA"/>
</dbReference>
<evidence type="ECO:0000313" key="3">
    <source>
        <dbReference type="Proteomes" id="UP000663824"/>
    </source>
</evidence>